<dbReference type="AlphaFoldDB" id="A0A6J6CFZ7"/>
<organism evidence="8">
    <name type="scientific">freshwater metagenome</name>
    <dbReference type="NCBI Taxonomy" id="449393"/>
    <lineage>
        <taxon>unclassified sequences</taxon>
        <taxon>metagenomes</taxon>
        <taxon>ecological metagenomes</taxon>
    </lineage>
</organism>
<evidence type="ECO:0000256" key="3">
    <source>
        <dbReference type="ARBA" id="ARBA00023002"/>
    </source>
</evidence>
<reference evidence="8" key="1">
    <citation type="submission" date="2020-05" db="EMBL/GenBank/DDBJ databases">
        <authorList>
            <person name="Chiriac C."/>
            <person name="Salcher M."/>
            <person name="Ghai R."/>
            <person name="Kavagutti S V."/>
        </authorList>
    </citation>
    <scope>NUCLEOTIDE SEQUENCE</scope>
</reference>
<dbReference type="InterPro" id="IPR028281">
    <property type="entry name" value="Sirohaem_synthase_central"/>
</dbReference>
<dbReference type="Pfam" id="PF13241">
    <property type="entry name" value="NAD_binding_7"/>
    <property type="match status" value="1"/>
</dbReference>
<keyword evidence="4" id="KW-0520">NAD</keyword>
<dbReference type="GO" id="GO:0043115">
    <property type="term" value="F:precorrin-2 dehydrogenase activity"/>
    <property type="evidence" value="ECO:0007669"/>
    <property type="project" value="UniProtKB-EC"/>
</dbReference>
<protein>
    <recommendedName>
        <fullName evidence="2">precorrin-2 dehydrogenase</fullName>
        <ecNumber evidence="2">1.3.1.76</ecNumber>
    </recommendedName>
</protein>
<dbReference type="PANTHER" id="PTHR35330:SF1">
    <property type="entry name" value="SIROHEME BIOSYNTHESIS PROTEIN MET8"/>
    <property type="match status" value="1"/>
</dbReference>
<dbReference type="EMBL" id="CAFBRX010000182">
    <property type="protein sequence ID" value="CAB5132418.1"/>
    <property type="molecule type" value="Genomic_DNA"/>
</dbReference>
<dbReference type="SUPFAM" id="SSF75615">
    <property type="entry name" value="Siroheme synthase middle domains-like"/>
    <property type="match status" value="1"/>
</dbReference>
<dbReference type="InterPro" id="IPR028161">
    <property type="entry name" value="Met8-like"/>
</dbReference>
<dbReference type="UniPathway" id="UPA00262">
    <property type="reaction ID" value="UER00222"/>
</dbReference>
<dbReference type="InterPro" id="IPR006367">
    <property type="entry name" value="Sirohaem_synthase_N"/>
</dbReference>
<accession>A0A6J6CFZ7</accession>
<dbReference type="PANTHER" id="PTHR35330">
    <property type="entry name" value="SIROHEME BIOSYNTHESIS PROTEIN MET8"/>
    <property type="match status" value="1"/>
</dbReference>
<comment type="catalytic activity">
    <reaction evidence="6">
        <text>precorrin-2 + NAD(+) = sirohydrochlorin + NADH + 2 H(+)</text>
        <dbReference type="Rhea" id="RHEA:15613"/>
        <dbReference type="ChEBI" id="CHEBI:15378"/>
        <dbReference type="ChEBI" id="CHEBI:57540"/>
        <dbReference type="ChEBI" id="CHEBI:57945"/>
        <dbReference type="ChEBI" id="CHEBI:58351"/>
        <dbReference type="ChEBI" id="CHEBI:58827"/>
        <dbReference type="EC" id="1.3.1.76"/>
    </reaction>
</comment>
<keyword evidence="5" id="KW-0627">Porphyrin biosynthesis</keyword>
<feature type="domain" description="Siroheme synthase central" evidence="7">
    <location>
        <begin position="117"/>
        <end position="143"/>
    </location>
</feature>
<evidence type="ECO:0000256" key="6">
    <source>
        <dbReference type="ARBA" id="ARBA00047561"/>
    </source>
</evidence>
<dbReference type="SUPFAM" id="SSF51735">
    <property type="entry name" value="NAD(P)-binding Rossmann-fold domains"/>
    <property type="match status" value="1"/>
</dbReference>
<evidence type="ECO:0000313" key="8">
    <source>
        <dbReference type="EMBL" id="CAB4548798.1"/>
    </source>
</evidence>
<sequence length="203" mass="22344">MTKNQFPINLNLEGRSCLVVGAGRIGLRKTEQLLAAGAIVTVVAPEVVSEFAGLAVTIHQRAFELADLDQQRLVITATGNRELDQLIYDTCEERGIWINSADDPERCAFTLPAVVRRGDLMVTVSTGGNSPALSSWMRQKLEALVGPEFEEVVNELAQERELIHADGRSTEDINWKPIIEKIVASHNIHMSCPREVLNTVVST</sequence>
<evidence type="ECO:0000256" key="5">
    <source>
        <dbReference type="ARBA" id="ARBA00023244"/>
    </source>
</evidence>
<dbReference type="GO" id="GO:0019354">
    <property type="term" value="P:siroheme biosynthetic process"/>
    <property type="evidence" value="ECO:0007669"/>
    <property type="project" value="UniProtKB-UniPathway"/>
</dbReference>
<dbReference type="InterPro" id="IPR036291">
    <property type="entry name" value="NAD(P)-bd_dom_sf"/>
</dbReference>
<evidence type="ECO:0000259" key="7">
    <source>
        <dbReference type="Pfam" id="PF14824"/>
    </source>
</evidence>
<gene>
    <name evidence="8" type="ORF">UFOPK1421_01137</name>
    <name evidence="9" type="ORF">UFOPK4422_01421</name>
</gene>
<evidence type="ECO:0000256" key="1">
    <source>
        <dbReference type="ARBA" id="ARBA00005010"/>
    </source>
</evidence>
<dbReference type="Pfam" id="PF14824">
    <property type="entry name" value="Sirohm_synth_M"/>
    <property type="match status" value="1"/>
</dbReference>
<evidence type="ECO:0000256" key="2">
    <source>
        <dbReference type="ARBA" id="ARBA00012400"/>
    </source>
</evidence>
<dbReference type="Gene3D" id="3.30.160.110">
    <property type="entry name" value="Siroheme synthase, domain 2"/>
    <property type="match status" value="1"/>
</dbReference>
<dbReference type="EC" id="1.3.1.76" evidence="2"/>
<dbReference type="EMBL" id="CAEZSL010000133">
    <property type="protein sequence ID" value="CAB4548798.1"/>
    <property type="molecule type" value="Genomic_DNA"/>
</dbReference>
<dbReference type="NCBIfam" id="TIGR01470">
    <property type="entry name" value="cysG_Nterm"/>
    <property type="match status" value="1"/>
</dbReference>
<evidence type="ECO:0000256" key="4">
    <source>
        <dbReference type="ARBA" id="ARBA00023027"/>
    </source>
</evidence>
<name>A0A6J6CFZ7_9ZZZZ</name>
<dbReference type="Gene3D" id="3.40.50.720">
    <property type="entry name" value="NAD(P)-binding Rossmann-like Domain"/>
    <property type="match status" value="1"/>
</dbReference>
<dbReference type="GO" id="GO:0004325">
    <property type="term" value="F:ferrochelatase activity"/>
    <property type="evidence" value="ECO:0007669"/>
    <property type="project" value="InterPro"/>
</dbReference>
<proteinExistence type="predicted"/>
<evidence type="ECO:0000313" key="9">
    <source>
        <dbReference type="EMBL" id="CAB5132418.1"/>
    </source>
</evidence>
<keyword evidence="3" id="KW-0560">Oxidoreductase</keyword>
<comment type="pathway">
    <text evidence="1">Porphyrin-containing compound metabolism; siroheme biosynthesis; sirohydrochlorin from precorrin-2: step 1/1.</text>
</comment>